<protein>
    <submittedName>
        <fullName evidence="2">FRG domain-containing protein</fullName>
    </submittedName>
</protein>
<feature type="domain" description="FRG" evidence="1">
    <location>
        <begin position="174"/>
        <end position="268"/>
    </location>
</feature>
<gene>
    <name evidence="2" type="ORF">SAMN04489868_1439</name>
</gene>
<organism evidence="2 3">
    <name type="scientific">Pisciglobus halotolerans</name>
    <dbReference type="NCBI Taxonomy" id="745365"/>
    <lineage>
        <taxon>Bacteria</taxon>
        <taxon>Bacillati</taxon>
        <taxon>Bacillota</taxon>
        <taxon>Bacilli</taxon>
        <taxon>Lactobacillales</taxon>
        <taxon>Carnobacteriaceae</taxon>
    </lineage>
</organism>
<dbReference type="RefSeq" id="WP_092093518.1">
    <property type="nucleotide sequence ID" value="NZ_FOQE01000043.1"/>
</dbReference>
<dbReference type="Pfam" id="PF08867">
    <property type="entry name" value="FRG"/>
    <property type="match status" value="1"/>
</dbReference>
<dbReference type="OrthoDB" id="9816036at2"/>
<keyword evidence="3" id="KW-1185">Reference proteome</keyword>
<reference evidence="2 3" key="1">
    <citation type="submission" date="2016-10" db="EMBL/GenBank/DDBJ databases">
        <authorList>
            <person name="de Groot N.N."/>
        </authorList>
    </citation>
    <scope>NUCLEOTIDE SEQUENCE [LARGE SCALE GENOMIC DNA]</scope>
    <source>
        <strain evidence="2 3">DSM 27630</strain>
    </source>
</reference>
<proteinExistence type="predicted"/>
<evidence type="ECO:0000313" key="2">
    <source>
        <dbReference type="EMBL" id="SFH87656.1"/>
    </source>
</evidence>
<accession>A0A1I3DLS6</accession>
<dbReference type="InterPro" id="IPR014966">
    <property type="entry name" value="FRG-dom"/>
</dbReference>
<sequence length="465" mass="55121">MKVEEAIRKIESEISYNGIVCIDDFIIQHEVEDTVTSNHDESTKELIKTKDFIDNYLRNNEQLNENKFEIKSYEKIVENSSPVAKSGRKKSQIEVLSNIPQKYYLIRKNIEIRIINDIFFLLENFHTKNKNEALSKVAHYKSEIQTDKQRISRMHKIEEIEIETEEVFAEFKNNMKEFYYRGHDSVNYTLLPSICRNNWGIHESEIYYEILSTSPQDFSSISRHIDILRKMQHYGTPTRLLDITSNPLVGLYFAVSQNDKYDGEFIIFNENHKDIKTNFSDTIEILCSLSTQSKDQKNELYKDVIDYKEKMNSSNKKEKIIEDFNKKNAVKLLLHEIRQTVGDFEPIINPQDLTKSFFIRPFLDNERIVRQSGAFIVTSLDSSESKQDDLRYKSVKDSIEKFRYKEKYSENEKESKEENHYIRYIIPSVYKEQIRADLSVLGINEQYLFPDLQTISNYIKKQYFK</sequence>
<dbReference type="SMART" id="SM00901">
    <property type="entry name" value="FRG"/>
    <property type="match status" value="1"/>
</dbReference>
<dbReference type="EMBL" id="FOQE01000043">
    <property type="protein sequence ID" value="SFH87656.1"/>
    <property type="molecule type" value="Genomic_DNA"/>
</dbReference>
<evidence type="ECO:0000313" key="3">
    <source>
        <dbReference type="Proteomes" id="UP000198668"/>
    </source>
</evidence>
<dbReference type="Proteomes" id="UP000198668">
    <property type="component" value="Unassembled WGS sequence"/>
</dbReference>
<name>A0A1I3DLS6_9LACT</name>
<dbReference type="AlphaFoldDB" id="A0A1I3DLS6"/>
<evidence type="ECO:0000259" key="1">
    <source>
        <dbReference type="SMART" id="SM00901"/>
    </source>
</evidence>